<dbReference type="AlphaFoldDB" id="A0A0H3HBA6"/>
<dbReference type="KEGG" id="kox:KOX_15465"/>
<accession>A0A0H3HBA6</accession>
<dbReference type="InterPro" id="IPR022544">
    <property type="entry name" value="Phage_P22_Orf80"/>
</dbReference>
<name>A0A0H3HBA6_KLEM8</name>
<dbReference type="EMBL" id="CP003218">
    <property type="protein sequence ID" value="AEX04817.1"/>
    <property type="molecule type" value="Genomic_DNA"/>
</dbReference>
<sequence>MAEITDAQQIRLNLLSTLNYDTAAAKVAVEFVQDSPLKYQPFIQQYSRVTSETEVVAKTMKAVQEATEALPLFDTAAEQSS</sequence>
<evidence type="ECO:0000313" key="2">
    <source>
        <dbReference type="Proteomes" id="UP000007843"/>
    </source>
</evidence>
<proteinExistence type="predicted"/>
<dbReference type="Pfam" id="PF10834">
    <property type="entry name" value="DUF2560"/>
    <property type="match status" value="1"/>
</dbReference>
<protein>
    <recommendedName>
        <fullName evidence="3">DUF2560 family protein</fullName>
    </recommendedName>
</protein>
<reference evidence="1 2" key="1">
    <citation type="journal article" date="2012" name="J. Bacteriol.">
        <title>Complete genome sequence of Klebsiella oxytoca KCTC 1686, used in production of 2,3-butanediol.</title>
        <authorList>
            <person name="Shin S.H."/>
            <person name="Kim S."/>
            <person name="Kim J.Y."/>
            <person name="Lee S."/>
            <person name="Um Y."/>
            <person name="Oh M.K."/>
            <person name="Kim Y.R."/>
            <person name="Lee J."/>
            <person name="Yang K.S."/>
        </authorList>
    </citation>
    <scope>NUCLEOTIDE SEQUENCE [LARGE SCALE GENOMIC DNA]</scope>
    <source>
        <strain evidence="2">ATCC 8724 / DSM 4798 / JCM 20051 / NBRC 3318 / NRRL B-199 / KCTC 1686</strain>
    </source>
</reference>
<organism evidence="1 2">
    <name type="scientific">Klebsiella michiganensis (strain ATCC 8724 / DSM 4798 / JCM 20051 / NBRC 3318 / NRRL B-199 / KCTC 1686 / BUCSAV 143 / CCM 1901)</name>
    <dbReference type="NCBI Taxonomy" id="1006551"/>
    <lineage>
        <taxon>Bacteria</taxon>
        <taxon>Pseudomonadati</taxon>
        <taxon>Pseudomonadota</taxon>
        <taxon>Gammaproteobacteria</taxon>
        <taxon>Enterobacterales</taxon>
        <taxon>Enterobacteriaceae</taxon>
        <taxon>Klebsiella/Raoultella group</taxon>
        <taxon>Klebsiella</taxon>
    </lineage>
</organism>
<dbReference type="PATRIC" id="fig|1006551.4.peg.3105"/>
<dbReference type="Proteomes" id="UP000007843">
    <property type="component" value="Chromosome"/>
</dbReference>
<gene>
    <name evidence="1" type="ordered locus">KOX_15465</name>
</gene>
<dbReference type="RefSeq" id="WP_014228565.1">
    <property type="nucleotide sequence ID" value="NC_016612.1"/>
</dbReference>
<evidence type="ECO:0000313" key="1">
    <source>
        <dbReference type="EMBL" id="AEX04817.1"/>
    </source>
</evidence>
<evidence type="ECO:0008006" key="3">
    <source>
        <dbReference type="Google" id="ProtNLM"/>
    </source>
</evidence>
<dbReference type="HOGENOM" id="CLU_166754_0_0_6"/>